<reference evidence="1" key="1">
    <citation type="submission" date="2020-07" db="EMBL/GenBank/DDBJ databases">
        <title>Multicomponent nature underlies the extraordinary mechanical properties of spider dragline silk.</title>
        <authorList>
            <person name="Kono N."/>
            <person name="Nakamura H."/>
            <person name="Mori M."/>
            <person name="Yoshida Y."/>
            <person name="Ohtoshi R."/>
            <person name="Malay A.D."/>
            <person name="Moran D.A.P."/>
            <person name="Tomita M."/>
            <person name="Numata K."/>
            <person name="Arakawa K."/>
        </authorList>
    </citation>
    <scope>NUCLEOTIDE SEQUENCE</scope>
</reference>
<gene>
    <name evidence="1" type="primary">AVEN_275333_1</name>
    <name evidence="1" type="ORF">TNCT_89531</name>
</gene>
<dbReference type="InterPro" id="IPR008042">
    <property type="entry name" value="Retrotrans_Pao"/>
</dbReference>
<sequence length="258" mass="29462">MEKFQQEPVFRNTLKNTTRIQFSSCHEYSMKSFSNISKMKLKTLGSPARIKVQLGTQITCGGRKFVFLNDSTHNMDFELHFAGETMTIMKLGSFCVDDLISSDNECEETLQTSRRAKYNMKAAGMDLRKWITNYTNLMKQWKKENFDVYTVYVSLAANETKILGLSWNTHEDCLTTDTKSLLEFDSFGKNTKRFKLQAVGSPKVPRLVLDSNLLEDDVELHSFYDASKNAYSAAIYLRTLSRDGISAKLMTSKARVVP</sequence>
<dbReference type="Proteomes" id="UP000887116">
    <property type="component" value="Unassembled WGS sequence"/>
</dbReference>
<dbReference type="EMBL" id="BMAO01021732">
    <property type="protein sequence ID" value="GFQ77079.1"/>
    <property type="molecule type" value="Genomic_DNA"/>
</dbReference>
<dbReference type="OrthoDB" id="6437258at2759"/>
<comment type="caution">
    <text evidence="1">The sequence shown here is derived from an EMBL/GenBank/DDBJ whole genome shotgun (WGS) entry which is preliminary data.</text>
</comment>
<name>A0A8X6GZU3_TRICU</name>
<evidence type="ECO:0000313" key="1">
    <source>
        <dbReference type="EMBL" id="GFQ77079.1"/>
    </source>
</evidence>
<accession>A0A8X6GZU3</accession>
<dbReference type="AlphaFoldDB" id="A0A8X6GZU3"/>
<proteinExistence type="predicted"/>
<keyword evidence="2" id="KW-1185">Reference proteome</keyword>
<dbReference type="Pfam" id="PF05380">
    <property type="entry name" value="Peptidase_A17"/>
    <property type="match status" value="1"/>
</dbReference>
<dbReference type="PANTHER" id="PTHR47331">
    <property type="entry name" value="PHD-TYPE DOMAIN-CONTAINING PROTEIN"/>
    <property type="match status" value="1"/>
</dbReference>
<protein>
    <submittedName>
        <fullName evidence="1">Integrase catalytic domain-containing protein</fullName>
    </submittedName>
</protein>
<dbReference type="PANTHER" id="PTHR47331:SF1">
    <property type="entry name" value="GAG-LIKE PROTEIN"/>
    <property type="match status" value="1"/>
</dbReference>
<evidence type="ECO:0000313" key="2">
    <source>
        <dbReference type="Proteomes" id="UP000887116"/>
    </source>
</evidence>
<organism evidence="1 2">
    <name type="scientific">Trichonephila clavata</name>
    <name type="common">Joro spider</name>
    <name type="synonym">Nephila clavata</name>
    <dbReference type="NCBI Taxonomy" id="2740835"/>
    <lineage>
        <taxon>Eukaryota</taxon>
        <taxon>Metazoa</taxon>
        <taxon>Ecdysozoa</taxon>
        <taxon>Arthropoda</taxon>
        <taxon>Chelicerata</taxon>
        <taxon>Arachnida</taxon>
        <taxon>Araneae</taxon>
        <taxon>Araneomorphae</taxon>
        <taxon>Entelegynae</taxon>
        <taxon>Araneoidea</taxon>
        <taxon>Nephilidae</taxon>
        <taxon>Trichonephila</taxon>
    </lineage>
</organism>